<evidence type="ECO:0000259" key="1">
    <source>
        <dbReference type="Pfam" id="PF00899"/>
    </source>
</evidence>
<dbReference type="CDD" id="cd00757">
    <property type="entry name" value="ThiF_MoeB_HesA_family"/>
    <property type="match status" value="1"/>
</dbReference>
<dbReference type="InterPro" id="IPR000594">
    <property type="entry name" value="ThiF_NAD_FAD-bd"/>
</dbReference>
<gene>
    <name evidence="2" type="ORF">PSAL_016750</name>
</gene>
<dbReference type="SUPFAM" id="SSF69572">
    <property type="entry name" value="Activating enzymes of the ubiquitin-like proteins"/>
    <property type="match status" value="1"/>
</dbReference>
<dbReference type="Proteomes" id="UP000283786">
    <property type="component" value="Chromosome"/>
</dbReference>
<dbReference type="EMBL" id="CP060436">
    <property type="protein sequence ID" value="QPM90437.1"/>
    <property type="molecule type" value="Genomic_DNA"/>
</dbReference>
<dbReference type="GO" id="GO:0016779">
    <property type="term" value="F:nucleotidyltransferase activity"/>
    <property type="evidence" value="ECO:0007669"/>
    <property type="project" value="TreeGrafter"/>
</dbReference>
<dbReference type="GO" id="GO:0005829">
    <property type="term" value="C:cytosol"/>
    <property type="evidence" value="ECO:0007669"/>
    <property type="project" value="TreeGrafter"/>
</dbReference>
<reference evidence="2 3" key="1">
    <citation type="submission" date="2020-08" db="EMBL/GenBank/DDBJ databases">
        <title>Genome sequence of Rhodobacteraceae bacterium Lw-13e.</title>
        <authorList>
            <person name="Poehlein A."/>
            <person name="Wolter L."/>
            <person name="Daniel R."/>
            <person name="Brinkhoff T."/>
        </authorList>
    </citation>
    <scope>NUCLEOTIDE SEQUENCE [LARGE SCALE GENOMIC DNA]</scope>
    <source>
        <strain evidence="2 3">Lw-13e</strain>
    </source>
</reference>
<evidence type="ECO:0000313" key="3">
    <source>
        <dbReference type="Proteomes" id="UP000283786"/>
    </source>
</evidence>
<dbReference type="AlphaFoldDB" id="A0A418SHB4"/>
<sequence>MTRYDRQMRLPEIGAAGQARLARARVCVIGAGGLAATLLPLLAGAGVGQIRVIDPDRVEAHNLHRQTLFRMADIGRPKALVAVTTLADLNPDCRLTPVVAALGARAARDEAAWADVVLDAADNFAVTYALSDACLAGNTPLIAASVQGRAGHVGGFCGPAPSYRALFPDLPERLQSCASGGVMGPAVASLAALQAQMCLSVLLGHAPSPLGQLLTLDLAEWRPGGFRFDGAPEPAPMPAILDAEDIRPEDRIIELRSAQESPDLPHPRAERLDTAAIGTLAAAPGGRLVFACATGVRAWRAARSAAADGAQTAILLTPPKGVS</sequence>
<proteinExistence type="predicted"/>
<dbReference type="Gene3D" id="3.40.50.720">
    <property type="entry name" value="NAD(P)-binding Rossmann-like Domain"/>
    <property type="match status" value="1"/>
</dbReference>
<dbReference type="InterPro" id="IPR045886">
    <property type="entry name" value="ThiF/MoeB/HesA"/>
</dbReference>
<evidence type="ECO:0000313" key="2">
    <source>
        <dbReference type="EMBL" id="QPM90437.1"/>
    </source>
</evidence>
<dbReference type="KEGG" id="palw:PSAL_016750"/>
<organism evidence="2 3">
    <name type="scientific">Pseudooceanicola algae</name>
    <dbReference type="NCBI Taxonomy" id="1537215"/>
    <lineage>
        <taxon>Bacteria</taxon>
        <taxon>Pseudomonadati</taxon>
        <taxon>Pseudomonadota</taxon>
        <taxon>Alphaproteobacteria</taxon>
        <taxon>Rhodobacterales</taxon>
        <taxon>Paracoccaceae</taxon>
        <taxon>Pseudooceanicola</taxon>
    </lineage>
</organism>
<dbReference type="InterPro" id="IPR035985">
    <property type="entry name" value="Ubiquitin-activating_enz"/>
</dbReference>
<name>A0A418SHB4_9RHOB</name>
<dbReference type="GO" id="GO:0008146">
    <property type="term" value="F:sulfotransferase activity"/>
    <property type="evidence" value="ECO:0007669"/>
    <property type="project" value="TreeGrafter"/>
</dbReference>
<dbReference type="PANTHER" id="PTHR10953:SF240">
    <property type="entry name" value="SULFUR CARRIER PROTEIN THIS ADENYLYLTRANSFERASE"/>
    <property type="match status" value="1"/>
</dbReference>
<dbReference type="OrthoDB" id="9804286at2"/>
<feature type="domain" description="THIF-type NAD/FAD binding fold" evidence="1">
    <location>
        <begin position="4"/>
        <end position="220"/>
    </location>
</feature>
<protein>
    <recommendedName>
        <fullName evidence="1">THIF-type NAD/FAD binding fold domain-containing protein</fullName>
    </recommendedName>
</protein>
<dbReference type="Pfam" id="PF00899">
    <property type="entry name" value="ThiF"/>
    <property type="match status" value="1"/>
</dbReference>
<dbReference type="PANTHER" id="PTHR10953">
    <property type="entry name" value="UBIQUITIN-ACTIVATING ENZYME E1"/>
    <property type="match status" value="1"/>
</dbReference>
<keyword evidence="3" id="KW-1185">Reference proteome</keyword>
<accession>A0A418SHB4</accession>
<dbReference type="GO" id="GO:0008641">
    <property type="term" value="F:ubiquitin-like modifier activating enzyme activity"/>
    <property type="evidence" value="ECO:0007669"/>
    <property type="project" value="InterPro"/>
</dbReference>
<dbReference type="GO" id="GO:0004792">
    <property type="term" value="F:thiosulfate-cyanide sulfurtransferase activity"/>
    <property type="evidence" value="ECO:0007669"/>
    <property type="project" value="TreeGrafter"/>
</dbReference>